<dbReference type="InterPro" id="IPR007730">
    <property type="entry name" value="SPOR-like_dom"/>
</dbReference>
<evidence type="ECO:0000259" key="1">
    <source>
        <dbReference type="PROSITE" id="PS51724"/>
    </source>
</evidence>
<organism evidence="2 3">
    <name type="scientific">Saccharicrinis fermentans DSM 9555 = JCM 21142</name>
    <dbReference type="NCBI Taxonomy" id="869213"/>
    <lineage>
        <taxon>Bacteria</taxon>
        <taxon>Pseudomonadati</taxon>
        <taxon>Bacteroidota</taxon>
        <taxon>Bacteroidia</taxon>
        <taxon>Marinilabiliales</taxon>
        <taxon>Marinilabiliaceae</taxon>
        <taxon>Saccharicrinis</taxon>
    </lineage>
</organism>
<dbReference type="eggNOG" id="ENOG5033D9S">
    <property type="taxonomic scope" value="Bacteria"/>
</dbReference>
<dbReference type="PROSITE" id="PS51724">
    <property type="entry name" value="SPOR"/>
    <property type="match status" value="1"/>
</dbReference>
<dbReference type="EMBL" id="BAMD01000009">
    <property type="protein sequence ID" value="GAF02478.1"/>
    <property type="molecule type" value="Genomic_DNA"/>
</dbReference>
<sequence>MTNKLTLILMIFTVAFFSCGKKKEEPKKVVQREVIKPVEEKKDTIIPVPEPEPIVVEKPANKYFLIAASFVKEANAISFKDKLVEEGFDSEVIVRDRGLNKDFYKVSYKGFSDRELAYRELRNEKKQPDHEDVWLLIKK</sequence>
<dbReference type="Pfam" id="PF05036">
    <property type="entry name" value="SPOR"/>
    <property type="match status" value="1"/>
</dbReference>
<dbReference type="GO" id="GO:0042834">
    <property type="term" value="F:peptidoglycan binding"/>
    <property type="evidence" value="ECO:0007669"/>
    <property type="project" value="InterPro"/>
</dbReference>
<evidence type="ECO:0000313" key="3">
    <source>
        <dbReference type="Proteomes" id="UP000019402"/>
    </source>
</evidence>
<dbReference type="SUPFAM" id="SSF110997">
    <property type="entry name" value="Sporulation related repeat"/>
    <property type="match status" value="1"/>
</dbReference>
<gene>
    <name evidence="2" type="ORF">JCM21142_31113</name>
</gene>
<proteinExistence type="predicted"/>
<evidence type="ECO:0000313" key="2">
    <source>
        <dbReference type="EMBL" id="GAF02478.1"/>
    </source>
</evidence>
<dbReference type="STRING" id="869213.GCA_000517085_03388"/>
<dbReference type="InterPro" id="IPR036680">
    <property type="entry name" value="SPOR-like_sf"/>
</dbReference>
<accession>W7Y4G6</accession>
<dbReference type="Gene3D" id="3.30.70.1070">
    <property type="entry name" value="Sporulation related repeat"/>
    <property type="match status" value="1"/>
</dbReference>
<feature type="domain" description="SPOR" evidence="1">
    <location>
        <begin position="57"/>
        <end position="137"/>
    </location>
</feature>
<name>W7Y4G6_9BACT</name>
<comment type="caution">
    <text evidence="2">The sequence shown here is derived from an EMBL/GenBank/DDBJ whole genome shotgun (WGS) entry which is preliminary data.</text>
</comment>
<dbReference type="PROSITE" id="PS51257">
    <property type="entry name" value="PROKAR_LIPOPROTEIN"/>
    <property type="match status" value="1"/>
</dbReference>
<keyword evidence="3" id="KW-1185">Reference proteome</keyword>
<protein>
    <submittedName>
        <fullName evidence="2">Sporulation related domain protein</fullName>
    </submittedName>
</protein>
<reference evidence="2 3" key="1">
    <citation type="journal article" date="2014" name="Genome Announc.">
        <title>Draft Genome Sequence of Cytophaga fermentans JCM 21142T, a Facultative Anaerobe Isolated from Marine Mud.</title>
        <authorList>
            <person name="Starns D."/>
            <person name="Oshima K."/>
            <person name="Suda W."/>
            <person name="Iino T."/>
            <person name="Yuki M."/>
            <person name="Inoue J."/>
            <person name="Kitamura K."/>
            <person name="Iida T."/>
            <person name="Darby A."/>
            <person name="Hattori M."/>
            <person name="Ohkuma M."/>
        </authorList>
    </citation>
    <scope>NUCLEOTIDE SEQUENCE [LARGE SCALE GENOMIC DNA]</scope>
    <source>
        <strain evidence="2 3">JCM 21142</strain>
    </source>
</reference>
<dbReference type="AlphaFoldDB" id="W7Y4G6"/>
<dbReference type="Proteomes" id="UP000019402">
    <property type="component" value="Unassembled WGS sequence"/>
</dbReference>